<dbReference type="EMBL" id="BART01028436">
    <property type="protein sequence ID" value="GAG90445.1"/>
    <property type="molecule type" value="Genomic_DNA"/>
</dbReference>
<sequence length="60" mass="6761">NLCGNEIEGVVNSDDARKVLKILVRTVEEIELQIRFEVNVQEPNHICENCAKKAVKAVLQ</sequence>
<feature type="non-terminal residue" evidence="1">
    <location>
        <position position="1"/>
    </location>
</feature>
<name>X1B5V6_9ZZZZ</name>
<evidence type="ECO:0000313" key="1">
    <source>
        <dbReference type="EMBL" id="GAG90445.1"/>
    </source>
</evidence>
<organism evidence="1">
    <name type="scientific">marine sediment metagenome</name>
    <dbReference type="NCBI Taxonomy" id="412755"/>
    <lineage>
        <taxon>unclassified sequences</taxon>
        <taxon>metagenomes</taxon>
        <taxon>ecological metagenomes</taxon>
    </lineage>
</organism>
<dbReference type="AlphaFoldDB" id="X1B5V6"/>
<accession>X1B5V6</accession>
<protein>
    <submittedName>
        <fullName evidence="1">Uncharacterized protein</fullName>
    </submittedName>
</protein>
<gene>
    <name evidence="1" type="ORF">S01H4_50136</name>
</gene>
<proteinExistence type="predicted"/>
<comment type="caution">
    <text evidence="1">The sequence shown here is derived from an EMBL/GenBank/DDBJ whole genome shotgun (WGS) entry which is preliminary data.</text>
</comment>
<reference evidence="1" key="1">
    <citation type="journal article" date="2014" name="Front. Microbiol.">
        <title>High frequency of phylogenetically diverse reductive dehalogenase-homologous genes in deep subseafloor sedimentary metagenomes.</title>
        <authorList>
            <person name="Kawai M."/>
            <person name="Futagami T."/>
            <person name="Toyoda A."/>
            <person name="Takaki Y."/>
            <person name="Nishi S."/>
            <person name="Hori S."/>
            <person name="Arai W."/>
            <person name="Tsubouchi T."/>
            <person name="Morono Y."/>
            <person name="Uchiyama I."/>
            <person name="Ito T."/>
            <person name="Fujiyama A."/>
            <person name="Inagaki F."/>
            <person name="Takami H."/>
        </authorList>
    </citation>
    <scope>NUCLEOTIDE SEQUENCE</scope>
    <source>
        <strain evidence="1">Expedition CK06-06</strain>
    </source>
</reference>